<dbReference type="KEGG" id="ftj:FTUN_6705"/>
<dbReference type="Proteomes" id="UP000503447">
    <property type="component" value="Chromosome"/>
</dbReference>
<evidence type="ECO:0000313" key="2">
    <source>
        <dbReference type="EMBL" id="QJW99107.1"/>
    </source>
</evidence>
<dbReference type="AlphaFoldDB" id="A0A6M5YYB4"/>
<name>A0A6M5YYB4_9BACT</name>
<feature type="region of interest" description="Disordered" evidence="1">
    <location>
        <begin position="1"/>
        <end position="63"/>
    </location>
</feature>
<dbReference type="EMBL" id="CP053452">
    <property type="protein sequence ID" value="QJW99107.1"/>
    <property type="molecule type" value="Genomic_DNA"/>
</dbReference>
<feature type="compositionally biased region" description="Basic and acidic residues" evidence="1">
    <location>
        <begin position="39"/>
        <end position="51"/>
    </location>
</feature>
<reference evidence="3" key="1">
    <citation type="submission" date="2020-05" db="EMBL/GenBank/DDBJ databases">
        <title>Frigoriglobus tundricola gen. nov., sp. nov., a psychrotolerant cellulolytic planctomycete of the family Gemmataceae with two divergent copies of 16S rRNA gene.</title>
        <authorList>
            <person name="Kulichevskaya I.S."/>
            <person name="Ivanova A.A."/>
            <person name="Naumoff D.G."/>
            <person name="Beletsky A.V."/>
            <person name="Rijpstra W.I.C."/>
            <person name="Sinninghe Damste J.S."/>
            <person name="Mardanov A.V."/>
            <person name="Ravin N.V."/>
            <person name="Dedysh S.N."/>
        </authorList>
    </citation>
    <scope>NUCLEOTIDE SEQUENCE [LARGE SCALE GENOMIC DNA]</scope>
    <source>
        <strain evidence="3">PL17</strain>
    </source>
</reference>
<accession>A0A6M5YYB4</accession>
<keyword evidence="3" id="KW-1185">Reference proteome</keyword>
<evidence type="ECO:0000256" key="1">
    <source>
        <dbReference type="SAM" id="MobiDB-lite"/>
    </source>
</evidence>
<organism evidence="2 3">
    <name type="scientific">Frigoriglobus tundricola</name>
    <dbReference type="NCBI Taxonomy" id="2774151"/>
    <lineage>
        <taxon>Bacteria</taxon>
        <taxon>Pseudomonadati</taxon>
        <taxon>Planctomycetota</taxon>
        <taxon>Planctomycetia</taxon>
        <taxon>Gemmatales</taxon>
        <taxon>Gemmataceae</taxon>
        <taxon>Frigoriglobus</taxon>
    </lineage>
</organism>
<gene>
    <name evidence="2" type="ORF">FTUN_6705</name>
</gene>
<evidence type="ECO:0000313" key="3">
    <source>
        <dbReference type="Proteomes" id="UP000503447"/>
    </source>
</evidence>
<sequence length="63" mass="6343">MGTGAAPVDCSHVPKSVSSGADAGAAPVMPGEPIGPAQPERHEPNVPDARQKLAGLYREPGRG</sequence>
<protein>
    <submittedName>
        <fullName evidence="2">Uncharacterized protein</fullName>
    </submittedName>
</protein>
<proteinExistence type="predicted"/>